<reference evidence="1 2" key="1">
    <citation type="submission" date="2019-02" db="EMBL/GenBank/DDBJ databases">
        <title>Draft genome sequence of Muricauda sp. 176CP4-71.</title>
        <authorList>
            <person name="Park J.-S."/>
        </authorList>
    </citation>
    <scope>NUCLEOTIDE SEQUENCE [LARGE SCALE GENOMIC DNA]</scope>
    <source>
        <strain evidence="1 2">176CP4-71</strain>
    </source>
</reference>
<protein>
    <submittedName>
        <fullName evidence="1">Uncharacterized protein</fullName>
    </submittedName>
</protein>
<evidence type="ECO:0000313" key="1">
    <source>
        <dbReference type="EMBL" id="TAI47098.1"/>
    </source>
</evidence>
<comment type="caution">
    <text evidence="1">The sequence shown here is derived from an EMBL/GenBank/DDBJ whole genome shotgun (WGS) entry which is preliminary data.</text>
</comment>
<organism evidence="1 2">
    <name type="scientific">Flagellimonas allohymeniacidonis</name>
    <dbReference type="NCBI Taxonomy" id="2517819"/>
    <lineage>
        <taxon>Bacteria</taxon>
        <taxon>Pseudomonadati</taxon>
        <taxon>Bacteroidota</taxon>
        <taxon>Flavobacteriia</taxon>
        <taxon>Flavobacteriales</taxon>
        <taxon>Flavobacteriaceae</taxon>
        <taxon>Flagellimonas</taxon>
    </lineage>
</organism>
<dbReference type="AlphaFoldDB" id="A0A4Q8QDC6"/>
<sequence>MTSKFNTSLEILEVADKQLLYQKLIAQLQKDFKLANIPLDFIDGPSPKEVKALLHEKIYFLLMERFPDYLNLLYVVDIPENQIAQVKSNNPVDAAEEMCFLIVKREWQKVWFKHKFSE</sequence>
<dbReference type="OrthoDB" id="1120195at2"/>
<evidence type="ECO:0000313" key="2">
    <source>
        <dbReference type="Proteomes" id="UP000291981"/>
    </source>
</evidence>
<dbReference type="RefSeq" id="WP_130613604.1">
    <property type="nucleotide sequence ID" value="NZ_SGIU01000002.1"/>
</dbReference>
<gene>
    <name evidence="1" type="ORF">EW142_10420</name>
</gene>
<name>A0A4Q8QDC6_9FLAO</name>
<proteinExistence type="predicted"/>
<keyword evidence="2" id="KW-1185">Reference proteome</keyword>
<dbReference type="Proteomes" id="UP000291981">
    <property type="component" value="Unassembled WGS sequence"/>
</dbReference>
<accession>A0A4Q8QDC6</accession>
<dbReference type="EMBL" id="SGIU01000002">
    <property type="protein sequence ID" value="TAI47098.1"/>
    <property type="molecule type" value="Genomic_DNA"/>
</dbReference>